<dbReference type="PANTHER" id="PTHR10871">
    <property type="entry name" value="30S RIBOSOMAL PROTEIN S13/40S RIBOSOMAL PROTEIN S18"/>
    <property type="match status" value="1"/>
</dbReference>
<dbReference type="Pfam" id="PF00416">
    <property type="entry name" value="Ribosomal_S13"/>
    <property type="match status" value="1"/>
</dbReference>
<dbReference type="GO" id="GO:0005739">
    <property type="term" value="C:mitochondrion"/>
    <property type="evidence" value="ECO:0007669"/>
    <property type="project" value="TreeGrafter"/>
</dbReference>
<reference evidence="4" key="2">
    <citation type="journal article" date="2023" name="Plants (Basel)">
        <title>Annotation of the Turnera subulata (Passifloraceae) Draft Genome Reveals the S-Locus Evolved after the Divergence of Turneroideae from Passifloroideae in a Stepwise Manner.</title>
        <authorList>
            <person name="Henning P.M."/>
            <person name="Roalson E.H."/>
            <person name="Mir W."/>
            <person name="McCubbin A.G."/>
            <person name="Shore J.S."/>
        </authorList>
    </citation>
    <scope>NUCLEOTIDE SEQUENCE</scope>
    <source>
        <strain evidence="4">F60SS</strain>
    </source>
</reference>
<dbReference type="Gene3D" id="4.10.910.10">
    <property type="entry name" value="30s ribosomal protein s13, domain 2"/>
    <property type="match status" value="1"/>
</dbReference>
<evidence type="ECO:0000256" key="3">
    <source>
        <dbReference type="ARBA" id="ARBA00023274"/>
    </source>
</evidence>
<dbReference type="PANTHER" id="PTHR10871:SF28">
    <property type="entry name" value="SMALL RIBOSOMAL SUBUNIT PROTEIN US13M"/>
    <property type="match status" value="1"/>
</dbReference>
<comment type="similarity">
    <text evidence="1">Belongs to the universal ribosomal protein uS13 family.</text>
</comment>
<dbReference type="SUPFAM" id="SSF46946">
    <property type="entry name" value="S13-like H2TH domain"/>
    <property type="match status" value="1"/>
</dbReference>
<proteinExistence type="inferred from homology"/>
<accession>A0A9Q0GH48</accession>
<dbReference type="GO" id="GO:0003723">
    <property type="term" value="F:RNA binding"/>
    <property type="evidence" value="ECO:0007669"/>
    <property type="project" value="InterPro"/>
</dbReference>
<reference evidence="4" key="1">
    <citation type="submission" date="2022-02" db="EMBL/GenBank/DDBJ databases">
        <authorList>
            <person name="Henning P.M."/>
            <person name="McCubbin A.G."/>
            <person name="Shore J.S."/>
        </authorList>
    </citation>
    <scope>NUCLEOTIDE SEQUENCE</scope>
    <source>
        <strain evidence="4">F60SS</strain>
        <tissue evidence="4">Leaves</tissue>
    </source>
</reference>
<dbReference type="HAMAP" id="MF_01315">
    <property type="entry name" value="Ribosomal_uS13"/>
    <property type="match status" value="1"/>
</dbReference>
<protein>
    <recommendedName>
        <fullName evidence="6">Ribosomal protein S13</fullName>
    </recommendedName>
</protein>
<dbReference type="GO" id="GO:0015935">
    <property type="term" value="C:small ribosomal subunit"/>
    <property type="evidence" value="ECO:0007669"/>
    <property type="project" value="TreeGrafter"/>
</dbReference>
<dbReference type="InterPro" id="IPR010979">
    <property type="entry name" value="Ribosomal_uS13-like_H2TH"/>
</dbReference>
<dbReference type="GO" id="GO:0003735">
    <property type="term" value="F:structural constituent of ribosome"/>
    <property type="evidence" value="ECO:0007669"/>
    <property type="project" value="InterPro"/>
</dbReference>
<keyword evidence="2" id="KW-0689">Ribosomal protein</keyword>
<dbReference type="PROSITE" id="PS50159">
    <property type="entry name" value="RIBOSOMAL_S13_2"/>
    <property type="match status" value="1"/>
</dbReference>
<dbReference type="GO" id="GO:0006412">
    <property type="term" value="P:translation"/>
    <property type="evidence" value="ECO:0007669"/>
    <property type="project" value="InterPro"/>
</dbReference>
<keyword evidence="3" id="KW-0687">Ribonucleoprotein</keyword>
<dbReference type="Proteomes" id="UP001141552">
    <property type="component" value="Unassembled WGS sequence"/>
</dbReference>
<dbReference type="InterPro" id="IPR001892">
    <property type="entry name" value="Ribosomal_uS13"/>
</dbReference>
<organism evidence="4 5">
    <name type="scientific">Turnera subulata</name>
    <dbReference type="NCBI Taxonomy" id="218843"/>
    <lineage>
        <taxon>Eukaryota</taxon>
        <taxon>Viridiplantae</taxon>
        <taxon>Streptophyta</taxon>
        <taxon>Embryophyta</taxon>
        <taxon>Tracheophyta</taxon>
        <taxon>Spermatophyta</taxon>
        <taxon>Magnoliopsida</taxon>
        <taxon>eudicotyledons</taxon>
        <taxon>Gunneridae</taxon>
        <taxon>Pentapetalae</taxon>
        <taxon>rosids</taxon>
        <taxon>fabids</taxon>
        <taxon>Malpighiales</taxon>
        <taxon>Passifloraceae</taxon>
        <taxon>Turnera</taxon>
    </lineage>
</organism>
<sequence>MKVAFPLAAMLRACRSSLAEIGQGILQNAPFRFQRVQGIRVGNTEIPDNKLLKVSLQRIHGVGDKRAQKILADLSIVNKPTKDLTITEMQRLREEVSKYLTGEDLRRRVKSDVQRLIDIQCYRGYRHADTLPCRGQRTKTNARTRKTHSKRDIARQEMAERMYNRQVKDQGK</sequence>
<dbReference type="InterPro" id="IPR027437">
    <property type="entry name" value="Rbsml_uS13_C"/>
</dbReference>
<evidence type="ECO:0000256" key="2">
    <source>
        <dbReference type="ARBA" id="ARBA00022980"/>
    </source>
</evidence>
<evidence type="ECO:0000256" key="1">
    <source>
        <dbReference type="ARBA" id="ARBA00008080"/>
    </source>
</evidence>
<evidence type="ECO:0008006" key="6">
    <source>
        <dbReference type="Google" id="ProtNLM"/>
    </source>
</evidence>
<gene>
    <name evidence="4" type="ORF">Tsubulata_004881</name>
</gene>
<name>A0A9Q0GH48_9ROSI</name>
<evidence type="ECO:0000313" key="5">
    <source>
        <dbReference type="Proteomes" id="UP001141552"/>
    </source>
</evidence>
<comment type="caution">
    <text evidence="4">The sequence shown here is derived from an EMBL/GenBank/DDBJ whole genome shotgun (WGS) entry which is preliminary data.</text>
</comment>
<dbReference type="EMBL" id="JAKUCV010000443">
    <property type="protein sequence ID" value="KAJ4849985.1"/>
    <property type="molecule type" value="Genomic_DNA"/>
</dbReference>
<dbReference type="AlphaFoldDB" id="A0A9Q0GH48"/>
<keyword evidence="5" id="KW-1185">Reference proteome</keyword>
<dbReference type="OrthoDB" id="525520at2759"/>
<dbReference type="FunFam" id="1.10.8.50:FF:000001">
    <property type="entry name" value="30S ribosomal protein S13"/>
    <property type="match status" value="1"/>
</dbReference>
<evidence type="ECO:0000313" key="4">
    <source>
        <dbReference type="EMBL" id="KAJ4849985.1"/>
    </source>
</evidence>
<dbReference type="Gene3D" id="1.10.8.50">
    <property type="match status" value="1"/>
</dbReference>